<feature type="region of interest" description="Disordered" evidence="1">
    <location>
        <begin position="26"/>
        <end position="52"/>
    </location>
</feature>
<sequence>MRLFSFLTLGLSSSCFKGCTPSSSNDVQLADPAGPENSQEYGAIPAVPRPKATDPTDPKFLVDHGYSHWVFGKDGSAIYSKQYNKDLDSVLELYIDGVNKVLTIKNNHLHLEPPHENKLDVDKILEFACHYRKVDFHETKWIDMFVHDKDTSDVIQKYRKDKDIGSDEIKVTPDHADWGTFSETSYYKDAVKMMPGAKIDKILIRRQDFWKTHGKYHIVVAEVLSFSYKKEVPQDGNMAVDSTDTDTTEVAAEDTVSASDKAVESEVKADVENS</sequence>
<dbReference type="EMBL" id="JABSNW010000003">
    <property type="protein sequence ID" value="KAL2888952.1"/>
    <property type="molecule type" value="Genomic_DNA"/>
</dbReference>
<dbReference type="RefSeq" id="XP_070860132.1">
    <property type="nucleotide sequence ID" value="XM_071000421.1"/>
</dbReference>
<reference evidence="3 4" key="1">
    <citation type="submission" date="2020-05" db="EMBL/GenBank/DDBJ databases">
        <title>Ceratocystis lukuohia genome.</title>
        <authorList>
            <person name="Harrington T.C."/>
            <person name="Kim K."/>
            <person name="Mayers C.G."/>
        </authorList>
    </citation>
    <scope>NUCLEOTIDE SEQUENCE [LARGE SCALE GENOMIC DNA]</scope>
    <source>
        <strain evidence="3 4">C4212</strain>
    </source>
</reference>
<feature type="region of interest" description="Disordered" evidence="1">
    <location>
        <begin position="235"/>
        <end position="274"/>
    </location>
</feature>
<gene>
    <name evidence="3" type="ORF">HOO65_030453</name>
</gene>
<keyword evidence="2" id="KW-0732">Signal</keyword>
<accession>A0ABR4MKZ5</accession>
<evidence type="ECO:0000313" key="3">
    <source>
        <dbReference type="EMBL" id="KAL2888952.1"/>
    </source>
</evidence>
<organism evidence="3 4">
    <name type="scientific">Ceratocystis lukuohia</name>
    <dbReference type="NCBI Taxonomy" id="2019550"/>
    <lineage>
        <taxon>Eukaryota</taxon>
        <taxon>Fungi</taxon>
        <taxon>Dikarya</taxon>
        <taxon>Ascomycota</taxon>
        <taxon>Pezizomycotina</taxon>
        <taxon>Sordariomycetes</taxon>
        <taxon>Hypocreomycetidae</taxon>
        <taxon>Microascales</taxon>
        <taxon>Ceratocystidaceae</taxon>
        <taxon>Ceratocystis</taxon>
    </lineage>
</organism>
<evidence type="ECO:0000313" key="4">
    <source>
        <dbReference type="Proteomes" id="UP001610728"/>
    </source>
</evidence>
<feature type="compositionally biased region" description="Basic and acidic residues" evidence="1">
    <location>
        <begin position="261"/>
        <end position="274"/>
    </location>
</feature>
<protein>
    <submittedName>
        <fullName evidence="3">Uncharacterized protein</fullName>
    </submittedName>
</protein>
<feature type="chain" id="PRO_5045517150" evidence="2">
    <location>
        <begin position="22"/>
        <end position="274"/>
    </location>
</feature>
<name>A0ABR4MKZ5_9PEZI</name>
<keyword evidence="4" id="KW-1185">Reference proteome</keyword>
<proteinExistence type="predicted"/>
<evidence type="ECO:0000256" key="1">
    <source>
        <dbReference type="SAM" id="MobiDB-lite"/>
    </source>
</evidence>
<evidence type="ECO:0000256" key="2">
    <source>
        <dbReference type="SAM" id="SignalP"/>
    </source>
</evidence>
<dbReference type="PROSITE" id="PS51257">
    <property type="entry name" value="PROKAR_LIPOPROTEIN"/>
    <property type="match status" value="1"/>
</dbReference>
<dbReference type="Proteomes" id="UP001610728">
    <property type="component" value="Unassembled WGS sequence"/>
</dbReference>
<comment type="caution">
    <text evidence="3">The sequence shown here is derived from an EMBL/GenBank/DDBJ whole genome shotgun (WGS) entry which is preliminary data.</text>
</comment>
<feature type="signal peptide" evidence="2">
    <location>
        <begin position="1"/>
        <end position="21"/>
    </location>
</feature>
<dbReference type="GeneID" id="98117270"/>